<dbReference type="Proteomes" id="UP000069940">
    <property type="component" value="Unassembled WGS sequence"/>
</dbReference>
<keyword evidence="3" id="KW-1185">Reference proteome</keyword>
<dbReference type="PANTHER" id="PTHR46169">
    <property type="entry name" value="DNA REPLICATION-RELATED ELEMENT FACTOR, ISOFORM A"/>
    <property type="match status" value="1"/>
</dbReference>
<protein>
    <recommendedName>
        <fullName evidence="1">HAT C-terminal dimerisation domain-containing protein</fullName>
    </recommendedName>
</protein>
<dbReference type="Pfam" id="PF05699">
    <property type="entry name" value="Dimer_Tnp_hAT"/>
    <property type="match status" value="1"/>
</dbReference>
<name>A0ABM1YBP0_AEDAL</name>
<organism evidence="2 3">
    <name type="scientific">Aedes albopictus</name>
    <name type="common">Asian tiger mosquito</name>
    <name type="synonym">Stegomyia albopicta</name>
    <dbReference type="NCBI Taxonomy" id="7160"/>
    <lineage>
        <taxon>Eukaryota</taxon>
        <taxon>Metazoa</taxon>
        <taxon>Ecdysozoa</taxon>
        <taxon>Arthropoda</taxon>
        <taxon>Hexapoda</taxon>
        <taxon>Insecta</taxon>
        <taxon>Pterygota</taxon>
        <taxon>Neoptera</taxon>
        <taxon>Endopterygota</taxon>
        <taxon>Diptera</taxon>
        <taxon>Nematocera</taxon>
        <taxon>Culicoidea</taxon>
        <taxon>Culicidae</taxon>
        <taxon>Culicinae</taxon>
        <taxon>Aedini</taxon>
        <taxon>Aedes</taxon>
        <taxon>Stegomyia</taxon>
    </lineage>
</organism>
<sequence>MKNHLQRISGSIIEGIKQEISERLISIKIDSASRFGRHILCINAQYELNHEVMTRTLCMIEVKESQTAKFLKIQILEVLKRFNISLDQIFSITSDNGANMIAAAKKLQEQFSTAVASDDWANEEDVIDNTEEIMDALSVELSDHFNIVRCASHTLQLHCVKFRCKYQNCDGVLKKQLDEETWQFMKEYEEAFRPMYITTKLLQAEHQAFSDFYMNWILAIRNLQSLKNNRFAAPLIQSLRNRLKMLTQNMAFKAALFLDLRFNYLNSTVLSPAEKEEVQKYLIKTWRRIQQTKRVNPMPNGAGESISTNNEESLGDEIADFLTEMFGGTLQTQGATADPEAQLTEQLKLLEIGERMPHDHNVWDHWIARKATHPQLSAVALVVLATASSQVSVERAFSGLALILSDLRTGLSEDTLEHILLIKLNESLLDRILPSLTQHALQPNT</sequence>
<reference evidence="2" key="2">
    <citation type="submission" date="2025-05" db="UniProtKB">
        <authorList>
            <consortium name="EnsemblMetazoa"/>
        </authorList>
    </citation>
    <scope>IDENTIFICATION</scope>
    <source>
        <strain evidence="2">Foshan</strain>
    </source>
</reference>
<dbReference type="GeneID" id="109402841"/>
<evidence type="ECO:0000313" key="2">
    <source>
        <dbReference type="EnsemblMetazoa" id="AALFPA23_007638.P10218"/>
    </source>
</evidence>
<proteinExistence type="predicted"/>
<evidence type="ECO:0000259" key="1">
    <source>
        <dbReference type="Pfam" id="PF05699"/>
    </source>
</evidence>
<dbReference type="RefSeq" id="XP_062710794.1">
    <property type="nucleotide sequence ID" value="XM_062854810.1"/>
</dbReference>
<dbReference type="EnsemblMetazoa" id="AALFPA23_007638.R10218">
    <property type="protein sequence ID" value="AALFPA23_007638.P10218"/>
    <property type="gene ID" value="AALFPA23_007638"/>
</dbReference>
<dbReference type="PANTHER" id="PTHR46169:SF29">
    <property type="entry name" value="DNA REPLICATION-RELATED ELEMENT FACTOR, ISOFORM A"/>
    <property type="match status" value="1"/>
</dbReference>
<dbReference type="SUPFAM" id="SSF53098">
    <property type="entry name" value="Ribonuclease H-like"/>
    <property type="match status" value="1"/>
</dbReference>
<dbReference type="InterPro" id="IPR008906">
    <property type="entry name" value="HATC_C_dom"/>
</dbReference>
<accession>A0ABM1YBP0</accession>
<dbReference type="InterPro" id="IPR052717">
    <property type="entry name" value="Vacuolar_transposase_reg"/>
</dbReference>
<dbReference type="InterPro" id="IPR012337">
    <property type="entry name" value="RNaseH-like_sf"/>
</dbReference>
<evidence type="ECO:0000313" key="3">
    <source>
        <dbReference type="Proteomes" id="UP000069940"/>
    </source>
</evidence>
<reference evidence="3" key="1">
    <citation type="journal article" date="2015" name="Proc. Natl. Acad. Sci. U.S.A.">
        <title>Genome sequence of the Asian Tiger mosquito, Aedes albopictus, reveals insights into its biology, genetics, and evolution.</title>
        <authorList>
            <person name="Chen X.G."/>
            <person name="Jiang X."/>
            <person name="Gu J."/>
            <person name="Xu M."/>
            <person name="Wu Y."/>
            <person name="Deng Y."/>
            <person name="Zhang C."/>
            <person name="Bonizzoni M."/>
            <person name="Dermauw W."/>
            <person name="Vontas J."/>
            <person name="Armbruster P."/>
            <person name="Huang X."/>
            <person name="Yang Y."/>
            <person name="Zhang H."/>
            <person name="He W."/>
            <person name="Peng H."/>
            <person name="Liu Y."/>
            <person name="Wu K."/>
            <person name="Chen J."/>
            <person name="Lirakis M."/>
            <person name="Topalis P."/>
            <person name="Van Leeuwen T."/>
            <person name="Hall A.B."/>
            <person name="Jiang X."/>
            <person name="Thorpe C."/>
            <person name="Mueller R.L."/>
            <person name="Sun C."/>
            <person name="Waterhouse R.M."/>
            <person name="Yan G."/>
            <person name="Tu Z.J."/>
            <person name="Fang X."/>
            <person name="James A.A."/>
        </authorList>
    </citation>
    <scope>NUCLEOTIDE SEQUENCE [LARGE SCALE GENOMIC DNA]</scope>
    <source>
        <strain evidence="3">Foshan</strain>
    </source>
</reference>
<feature type="domain" description="HAT C-terminal dimerisation" evidence="1">
    <location>
        <begin position="354"/>
        <end position="423"/>
    </location>
</feature>